<name>A0A7S0ZS91_NOCSC</name>
<accession>A0A7S0ZS91</accession>
<dbReference type="Gene3D" id="3.30.40.10">
    <property type="entry name" value="Zinc/RING finger domain, C3HC4 (zinc finger)"/>
    <property type="match status" value="1"/>
</dbReference>
<keyword evidence="3" id="KW-0862">Zinc</keyword>
<keyword evidence="1" id="KW-0479">Metal-binding</keyword>
<feature type="domain" description="FYVE-type" evidence="7">
    <location>
        <begin position="1"/>
        <end position="60"/>
    </location>
</feature>
<dbReference type="InterPro" id="IPR013083">
    <property type="entry name" value="Znf_RING/FYVE/PHD"/>
</dbReference>
<dbReference type="SUPFAM" id="SSF57903">
    <property type="entry name" value="FYVE/PHD zinc finger"/>
    <property type="match status" value="1"/>
</dbReference>
<dbReference type="InterPro" id="IPR011011">
    <property type="entry name" value="Znf_FYVE_PHD"/>
</dbReference>
<keyword evidence="2 4" id="KW-0863">Zinc-finger</keyword>
<feature type="region of interest" description="Disordered" evidence="6">
    <location>
        <begin position="643"/>
        <end position="665"/>
    </location>
</feature>
<dbReference type="SMART" id="SM00064">
    <property type="entry name" value="FYVE"/>
    <property type="match status" value="1"/>
</dbReference>
<dbReference type="Pfam" id="PF01363">
    <property type="entry name" value="FYVE"/>
    <property type="match status" value="1"/>
</dbReference>
<feature type="region of interest" description="Disordered" evidence="6">
    <location>
        <begin position="973"/>
        <end position="1007"/>
    </location>
</feature>
<dbReference type="PANTHER" id="PTHR45615">
    <property type="entry name" value="MYOSIN HEAVY CHAIN, NON-MUSCLE"/>
    <property type="match status" value="1"/>
</dbReference>
<protein>
    <recommendedName>
        <fullName evidence="7">FYVE-type domain-containing protein</fullName>
    </recommendedName>
</protein>
<evidence type="ECO:0000256" key="5">
    <source>
        <dbReference type="SAM" id="Coils"/>
    </source>
</evidence>
<dbReference type="EMBL" id="HBFQ01007475">
    <property type="protein sequence ID" value="CAD8830868.1"/>
    <property type="molecule type" value="Transcribed_RNA"/>
</dbReference>
<feature type="coiled-coil region" evidence="5">
    <location>
        <begin position="432"/>
        <end position="459"/>
    </location>
</feature>
<dbReference type="InterPro" id="IPR017455">
    <property type="entry name" value="Znf_FYVE-rel"/>
</dbReference>
<evidence type="ECO:0000313" key="8">
    <source>
        <dbReference type="EMBL" id="CAD8830868.1"/>
    </source>
</evidence>
<evidence type="ECO:0000256" key="4">
    <source>
        <dbReference type="PROSITE-ProRule" id="PRU00091"/>
    </source>
</evidence>
<organism evidence="8">
    <name type="scientific">Noctiluca scintillans</name>
    <name type="common">Sea sparkle</name>
    <name type="synonym">Red tide dinoflagellate</name>
    <dbReference type="NCBI Taxonomy" id="2966"/>
    <lineage>
        <taxon>Eukaryota</taxon>
        <taxon>Sar</taxon>
        <taxon>Alveolata</taxon>
        <taxon>Dinophyceae</taxon>
        <taxon>Noctilucales</taxon>
        <taxon>Noctilucaceae</taxon>
        <taxon>Noctiluca</taxon>
    </lineage>
</organism>
<feature type="compositionally biased region" description="Low complexity" evidence="6">
    <location>
        <begin position="1066"/>
        <end position="1077"/>
    </location>
</feature>
<evidence type="ECO:0000256" key="1">
    <source>
        <dbReference type="ARBA" id="ARBA00022723"/>
    </source>
</evidence>
<dbReference type="AlphaFoldDB" id="A0A7S0ZS91"/>
<feature type="coiled-coil region" evidence="5">
    <location>
        <begin position="236"/>
        <end position="263"/>
    </location>
</feature>
<feature type="compositionally biased region" description="Basic and acidic residues" evidence="6">
    <location>
        <begin position="973"/>
        <end position="996"/>
    </location>
</feature>
<dbReference type="InterPro" id="IPR000306">
    <property type="entry name" value="Znf_FYVE"/>
</dbReference>
<evidence type="ECO:0000256" key="6">
    <source>
        <dbReference type="SAM" id="MobiDB-lite"/>
    </source>
</evidence>
<feature type="compositionally biased region" description="Polar residues" evidence="6">
    <location>
        <begin position="997"/>
        <end position="1007"/>
    </location>
</feature>
<dbReference type="PROSITE" id="PS50178">
    <property type="entry name" value="ZF_FYVE"/>
    <property type="match status" value="1"/>
</dbReference>
<sequence>MEAANCFVCDAALGKRHLNPRHHCRVCGNSVCAKCSSSNVQLEGISGLQRVCNHCVSTVHKMPDIKTRLSDLGMSLHSLAGTEDPQSLNTSDVDTAFGHCDNAISILEDTRDKAKALQVQNEVMEERVRNTTGTAWQLQERLLSLFDVVPTERGGKETLEQVMTQMQEAVSLIVDKVAAEREVRRAAEQAAKEASLDVASSLRAMVAELETPLVAEGADAAAVLCRDALPAVQEAFSRGQDRIRDLEAQLVTEKEELEKERAARATLASAGVDFEDRAKRVDEASIELLKHLHEVIGSDPSIVEPGSGPETVLHVCSEALKPLKLSLSEDKFRMRSMEVELKKDKETNSRLASELSERKAAFTAEKMTREQLEESGAAINSACCELAKNLHLLSGVEAPPIPTGSGADAAIALCRHALLPLKELLSQGEARIKAAVLEEKTARQQLELLEKDVNLASLELARNLYSLSGSGVPSPPGGGGAAAAIAICSEALEPLQRVLTDSESQRRTCAEELAKEQEVRLQLENAIQEGNDAGFELAKNLHALAGSTAPAVLPVGDPGAVVVLCQDALPHLRLALVSSEERIRQVEAELEREQKAKDHLTVTVGEREADLAAERSRLEASERELAQGKMLNDQMRSEAEITNQNLSATSKRASDAEEEVTQERDMRRVMNKELDDAREEHARTVVQLSQEKESRQQVDDALLAISHSVLQLGSGLHAIVDSAFHAPPDDGKAESAMAFCQAALAPLRAAHQEHAVTKARAEQAETAAAYERQSRDEMEAKMRALGEAREASEDLDESRASYEASLALAEADAVRERYAREQLEATQREAVQTSVRLGERLYALAGVVPDATPPEGLGGAILFCESALGPLDDKCGHLATALARADKNESAATRERELRLALEEKQADGKKSESELVREREDFQLLKKKLESDLAREKGEKETQSKRLEAELVRIREERQIEIKNLKSELTKVQEERQAHSKKQESEVARLREESRALTNQLESNSSRLQEVGQAEVLKLEAEVRREREMRLNAETMLARGNNSRVPALPVTRQGGGQASAEDAGSFAPLSFSSSSARPHMQQQTCVDRRGCVLQ</sequence>
<dbReference type="GO" id="GO:0008270">
    <property type="term" value="F:zinc ion binding"/>
    <property type="evidence" value="ECO:0007669"/>
    <property type="project" value="UniProtKB-KW"/>
</dbReference>
<evidence type="ECO:0000256" key="2">
    <source>
        <dbReference type="ARBA" id="ARBA00022771"/>
    </source>
</evidence>
<feature type="region of interest" description="Disordered" evidence="6">
    <location>
        <begin position="1046"/>
        <end position="1095"/>
    </location>
</feature>
<gene>
    <name evidence="8" type="ORF">NSCI0253_LOCUS5214</name>
</gene>
<evidence type="ECO:0000256" key="3">
    <source>
        <dbReference type="ARBA" id="ARBA00022833"/>
    </source>
</evidence>
<reference evidence="8" key="1">
    <citation type="submission" date="2021-01" db="EMBL/GenBank/DDBJ databases">
        <authorList>
            <person name="Corre E."/>
            <person name="Pelletier E."/>
            <person name="Niang G."/>
            <person name="Scheremetjew M."/>
            <person name="Finn R."/>
            <person name="Kale V."/>
            <person name="Holt S."/>
            <person name="Cochrane G."/>
            <person name="Meng A."/>
            <person name="Brown T."/>
            <person name="Cohen L."/>
        </authorList>
    </citation>
    <scope>NUCLEOTIDE SEQUENCE</scope>
</reference>
<keyword evidence="5" id="KW-0175">Coiled coil</keyword>
<evidence type="ECO:0000259" key="7">
    <source>
        <dbReference type="PROSITE" id="PS50178"/>
    </source>
</evidence>
<proteinExistence type="predicted"/>
<dbReference type="PANTHER" id="PTHR45615:SF80">
    <property type="entry name" value="GRIP DOMAIN-CONTAINING PROTEIN"/>
    <property type="match status" value="1"/>
</dbReference>
<dbReference type="CDD" id="cd00065">
    <property type="entry name" value="FYVE_like_SF"/>
    <property type="match status" value="1"/>
</dbReference>